<gene>
    <name evidence="2" type="ORF">M8H41_14450</name>
</gene>
<comment type="caution">
    <text evidence="2">The sequence shown here is derived from an EMBL/GenBank/DDBJ whole genome shotgun (WGS) entry which is preliminary data.</text>
</comment>
<sequence>MKKLWDIIIKESIEIRYKDFSSLPENINGLYIYDQRLGPLIILDKGLHHSYRLHKCVLAEEIGHFYTAARTNVLTVHTSANLQTMESQDERKAGQWATDFLIPDKEFVKALEAGCRSCFELAEYFDVTEWFMYRKLDFLKMCFRRTKDSLP</sequence>
<accession>A0ABT8QU06</accession>
<keyword evidence="3" id="KW-1185">Reference proteome</keyword>
<evidence type="ECO:0000313" key="3">
    <source>
        <dbReference type="Proteomes" id="UP001176021"/>
    </source>
</evidence>
<name>A0ABT8QU06_9FIRM</name>
<evidence type="ECO:0000313" key="2">
    <source>
        <dbReference type="EMBL" id="MDO0824039.1"/>
    </source>
</evidence>
<evidence type="ECO:0000259" key="1">
    <source>
        <dbReference type="Pfam" id="PF06114"/>
    </source>
</evidence>
<reference evidence="2" key="1">
    <citation type="submission" date="2022-05" db="EMBL/GenBank/DDBJ databases">
        <title>Expanded diversity of anoxic marine methylotrophy in a Black Sea sulfate reducing microorganism.</title>
        <authorList>
            <person name="Fischer P.Q."/>
            <person name="Stams A.J.M."/>
            <person name="Villanueva L."/>
            <person name="Sousa D.Z."/>
        </authorList>
    </citation>
    <scope>NUCLEOTIDE SEQUENCE</scope>
    <source>
        <strain evidence="2">P130</strain>
    </source>
</reference>
<dbReference type="RefSeq" id="WP_302049082.1">
    <property type="nucleotide sequence ID" value="NZ_JAMJEV010000011.1"/>
</dbReference>
<dbReference type="Pfam" id="PF06114">
    <property type="entry name" value="Peptidase_M78"/>
    <property type="match status" value="1"/>
</dbReference>
<organism evidence="2 3">
    <name type="scientific">Desulfosporosinus nitroreducens</name>
    <dbReference type="NCBI Taxonomy" id="2018668"/>
    <lineage>
        <taxon>Bacteria</taxon>
        <taxon>Bacillati</taxon>
        <taxon>Bacillota</taxon>
        <taxon>Clostridia</taxon>
        <taxon>Eubacteriales</taxon>
        <taxon>Desulfitobacteriaceae</taxon>
        <taxon>Desulfosporosinus</taxon>
    </lineage>
</organism>
<dbReference type="InterPro" id="IPR010359">
    <property type="entry name" value="IrrE_HExxH"/>
</dbReference>
<dbReference type="EMBL" id="JAMJEV010000011">
    <property type="protein sequence ID" value="MDO0824039.1"/>
    <property type="molecule type" value="Genomic_DNA"/>
</dbReference>
<feature type="domain" description="IrrE N-terminal-like" evidence="1">
    <location>
        <begin position="23"/>
        <end position="136"/>
    </location>
</feature>
<proteinExistence type="predicted"/>
<dbReference type="Proteomes" id="UP001176021">
    <property type="component" value="Unassembled WGS sequence"/>
</dbReference>
<protein>
    <submittedName>
        <fullName evidence="2">ImmA/IrrE family metallo-endopeptidase</fullName>
    </submittedName>
</protein>